<dbReference type="InterPro" id="IPR054491">
    <property type="entry name" value="MGH1-like_GH"/>
</dbReference>
<dbReference type="EMBL" id="BMDD01000001">
    <property type="protein sequence ID" value="GGH68270.1"/>
    <property type="molecule type" value="Genomic_DNA"/>
</dbReference>
<dbReference type="InterPro" id="IPR012341">
    <property type="entry name" value="6hp_glycosidase-like_sf"/>
</dbReference>
<evidence type="ECO:0000259" key="1">
    <source>
        <dbReference type="Pfam" id="PF22422"/>
    </source>
</evidence>
<evidence type="ECO:0000313" key="2">
    <source>
        <dbReference type="EMBL" id="GGH68270.1"/>
    </source>
</evidence>
<evidence type="ECO:0000313" key="3">
    <source>
        <dbReference type="Proteomes" id="UP000605427"/>
    </source>
</evidence>
<feature type="domain" description="Mannosylglycerate hydrolase MGH1-like glycoside hydrolase" evidence="1">
    <location>
        <begin position="111"/>
        <end position="429"/>
    </location>
</feature>
<dbReference type="Pfam" id="PF22422">
    <property type="entry name" value="MGH1-like_GH"/>
    <property type="match status" value="1"/>
</dbReference>
<dbReference type="Proteomes" id="UP000605427">
    <property type="component" value="Unassembled WGS sequence"/>
</dbReference>
<organism evidence="2 3">
    <name type="scientific">Saccharibacillus endophyticus</name>
    <dbReference type="NCBI Taxonomy" id="2060666"/>
    <lineage>
        <taxon>Bacteria</taxon>
        <taxon>Bacillati</taxon>
        <taxon>Bacillota</taxon>
        <taxon>Bacilli</taxon>
        <taxon>Bacillales</taxon>
        <taxon>Paenibacillaceae</taxon>
        <taxon>Saccharibacillus</taxon>
    </lineage>
</organism>
<accession>A0ABQ1ZLF1</accession>
<sequence>MNDERTELYADPDAPFSEKILPLLQKLRNPSPAQQEESSSLHIRLSEQWQQSGVNFATSTGKLESRYREARRQLMNCIVPTAGLGPILHEGGTYFGCWLESTGTINTEVLARFLPEVAENTYRGFAAFQREDGLLPYKITADGPSYRQIQLVTPLARSVWNYSRLHEKETSADTSDFLPVMYEAMRRYDRWIGTYRDTRGTGCVEAFGTFDTGHDLSPRFWHVPDVPYRGDAAACDPHSPLLPFLAPDLTANIFCQRTYLSKIADRLEYPDAGQDWLRMAKQSLDSLYRYCFDEQDGFFYDRDRHDQWVRVQSDVLLRVLACEVGDGEFFAETLRRYLLNTSKFFAKYPLTSIAMDNPRFDPFNHYNSWSGPTNFLTILRTPHAFEHHQRHVELSWVLHPILSAFARSDRFAQCLSPWTGEMGFTEQYSPSILALLDIAERLCGILPQPDRTLAFTGLLPSADDHGEEIAGDTAYSRTVDGIHYELVNTPDRCFMYKNGRPHLSFPYGLRIVTDRAGHLRACIGMSVQTVRGVVRYDNQELEVVVKGNEIQEYEQQQPSFRTVGDPGIAYPSYG</sequence>
<name>A0ABQ1ZLF1_9BACL</name>
<dbReference type="InterPro" id="IPR008928">
    <property type="entry name" value="6-hairpin_glycosidase_sf"/>
</dbReference>
<proteinExistence type="predicted"/>
<dbReference type="Gene3D" id="1.50.10.10">
    <property type="match status" value="1"/>
</dbReference>
<reference evidence="3" key="1">
    <citation type="journal article" date="2019" name="Int. J. Syst. Evol. Microbiol.">
        <title>The Global Catalogue of Microorganisms (GCM) 10K type strain sequencing project: providing services to taxonomists for standard genome sequencing and annotation.</title>
        <authorList>
            <consortium name="The Broad Institute Genomics Platform"/>
            <consortium name="The Broad Institute Genome Sequencing Center for Infectious Disease"/>
            <person name="Wu L."/>
            <person name="Ma J."/>
        </authorList>
    </citation>
    <scope>NUCLEOTIDE SEQUENCE [LARGE SCALE GENOMIC DNA]</scope>
    <source>
        <strain evidence="3">CCM 8702</strain>
    </source>
</reference>
<protein>
    <recommendedName>
        <fullName evidence="1">Mannosylglycerate hydrolase MGH1-like glycoside hydrolase domain-containing protein</fullName>
    </recommendedName>
</protein>
<comment type="caution">
    <text evidence="2">The sequence shown here is derived from an EMBL/GenBank/DDBJ whole genome shotgun (WGS) entry which is preliminary data.</text>
</comment>
<dbReference type="SUPFAM" id="SSF48208">
    <property type="entry name" value="Six-hairpin glycosidases"/>
    <property type="match status" value="1"/>
</dbReference>
<gene>
    <name evidence="2" type="ORF">GCM10007362_02100</name>
</gene>
<keyword evidence="3" id="KW-1185">Reference proteome</keyword>
<dbReference type="RefSeq" id="WP_229714031.1">
    <property type="nucleotide sequence ID" value="NZ_BMDD01000001.1"/>
</dbReference>